<name>A0ABS6EDX0_9CLOT</name>
<dbReference type="EMBL" id="JAHLQF010000001">
    <property type="protein sequence ID" value="MBU5483405.1"/>
    <property type="molecule type" value="Genomic_DNA"/>
</dbReference>
<feature type="domain" description="PPM-type phosphatase" evidence="2">
    <location>
        <begin position="4"/>
        <end position="218"/>
    </location>
</feature>
<gene>
    <name evidence="3" type="ORF">KQI86_03630</name>
</gene>
<keyword evidence="4" id="KW-1185">Reference proteome</keyword>
<protein>
    <submittedName>
        <fullName evidence="3">Serine/threonine-protein phosphatase</fullName>
    </submittedName>
</protein>
<sequence>MSLFIDSAYESLIKHGEELCGDRVEVVRLADSTIIVLADGLGSGVKANILATLTTKISATMLKEGADIYETLDTIINTLPVCKVRKIAYCTFTLIKIYDDGRVYVAEYDNPPIFIIRDGVELKVCKKELKINGRSVYESKFYVQPGDVLTVVSDGIVHAGLGNIMNLGWKWENVMDYLKRSTINRNDAKSISQDLSEVCFDLYGGRPGDDATVVTIKVKSPQYIDLFTGPPKDKKKDKYIIRDFMKGRGKKIICGGTAANIAQRELRRNLKVNLDYICEEIPPTASMEGIYLITEGVITLNKVVEIIKDNKYNNQSEDGATRLAKILMDECTHLTIWAGKAINPAHQNPELPMDLSIKLKLVRELAELLERSGKKVNVREV</sequence>
<evidence type="ECO:0000313" key="3">
    <source>
        <dbReference type="EMBL" id="MBU5483405.1"/>
    </source>
</evidence>
<evidence type="ECO:0000259" key="2">
    <source>
        <dbReference type="SMART" id="SM00331"/>
    </source>
</evidence>
<dbReference type="Pfam" id="PF07228">
    <property type="entry name" value="SpoIIE"/>
    <property type="match status" value="1"/>
</dbReference>
<proteinExistence type="predicted"/>
<dbReference type="RefSeq" id="WP_216437787.1">
    <property type="nucleotide sequence ID" value="NZ_JAHLQF010000001.1"/>
</dbReference>
<evidence type="ECO:0000313" key="4">
    <source>
        <dbReference type="Proteomes" id="UP000726170"/>
    </source>
</evidence>
<dbReference type="Proteomes" id="UP000726170">
    <property type="component" value="Unassembled WGS sequence"/>
</dbReference>
<evidence type="ECO:0000256" key="1">
    <source>
        <dbReference type="ARBA" id="ARBA00022801"/>
    </source>
</evidence>
<keyword evidence="1" id="KW-0378">Hydrolase</keyword>
<comment type="caution">
    <text evidence="3">The sequence shown here is derived from an EMBL/GenBank/DDBJ whole genome shotgun (WGS) entry which is preliminary data.</text>
</comment>
<dbReference type="PANTHER" id="PTHR43156:SF2">
    <property type="entry name" value="STAGE II SPORULATION PROTEIN E"/>
    <property type="match status" value="1"/>
</dbReference>
<organism evidence="3 4">
    <name type="scientific">Clostridium mobile</name>
    <dbReference type="NCBI Taxonomy" id="2841512"/>
    <lineage>
        <taxon>Bacteria</taxon>
        <taxon>Bacillati</taxon>
        <taxon>Bacillota</taxon>
        <taxon>Clostridia</taxon>
        <taxon>Eubacteriales</taxon>
        <taxon>Clostridiaceae</taxon>
        <taxon>Clostridium</taxon>
    </lineage>
</organism>
<accession>A0ABS6EDX0</accession>
<dbReference type="InterPro" id="IPR001932">
    <property type="entry name" value="PPM-type_phosphatase-like_dom"/>
</dbReference>
<dbReference type="InterPro" id="IPR052016">
    <property type="entry name" value="Bact_Sigma-Reg"/>
</dbReference>
<dbReference type="SMART" id="SM00331">
    <property type="entry name" value="PP2C_SIG"/>
    <property type="match status" value="1"/>
</dbReference>
<reference evidence="3 4" key="1">
    <citation type="submission" date="2021-06" db="EMBL/GenBank/DDBJ databases">
        <authorList>
            <person name="Sun Q."/>
            <person name="Li D."/>
        </authorList>
    </citation>
    <scope>NUCLEOTIDE SEQUENCE [LARGE SCALE GENOMIC DNA]</scope>
    <source>
        <strain evidence="3 4">MSJ-11</strain>
    </source>
</reference>
<dbReference type="PANTHER" id="PTHR43156">
    <property type="entry name" value="STAGE II SPORULATION PROTEIN E-RELATED"/>
    <property type="match status" value="1"/>
</dbReference>